<keyword evidence="4" id="KW-1185">Reference proteome</keyword>
<dbReference type="GeneID" id="17285383"/>
<protein>
    <recommendedName>
        <fullName evidence="2">DUF218 domain-containing protein</fullName>
    </recommendedName>
</protein>
<dbReference type="GO" id="GO:0005886">
    <property type="term" value="C:plasma membrane"/>
    <property type="evidence" value="ECO:0007669"/>
    <property type="project" value="TreeGrafter"/>
</dbReference>
<feature type="region of interest" description="Disordered" evidence="1">
    <location>
        <begin position="1"/>
        <end position="44"/>
    </location>
</feature>
<dbReference type="EnsemblProtists" id="EOD40112">
    <property type="protein sequence ID" value="EOD40112"/>
    <property type="gene ID" value="EMIHUDRAFT_222947"/>
</dbReference>
<evidence type="ECO:0000313" key="3">
    <source>
        <dbReference type="EnsemblProtists" id="EOD40112"/>
    </source>
</evidence>
<dbReference type="CDD" id="cd06259">
    <property type="entry name" value="YdcF-like"/>
    <property type="match status" value="1"/>
</dbReference>
<dbReference type="RefSeq" id="XP_005792541.1">
    <property type="nucleotide sequence ID" value="XM_005792484.1"/>
</dbReference>
<dbReference type="eggNOG" id="ENOG502SQXN">
    <property type="taxonomic scope" value="Eukaryota"/>
</dbReference>
<dbReference type="Proteomes" id="UP000013827">
    <property type="component" value="Unassembled WGS sequence"/>
</dbReference>
<dbReference type="PaxDb" id="2903-EOD40112"/>
<evidence type="ECO:0000259" key="2">
    <source>
        <dbReference type="Pfam" id="PF02698"/>
    </source>
</evidence>
<evidence type="ECO:0000313" key="4">
    <source>
        <dbReference type="Proteomes" id="UP000013827"/>
    </source>
</evidence>
<dbReference type="InterPro" id="IPR003848">
    <property type="entry name" value="DUF218"/>
</dbReference>
<dbReference type="KEGG" id="ehx:EMIHUDRAFT_222947"/>
<proteinExistence type="predicted"/>
<dbReference type="PANTHER" id="PTHR30336">
    <property type="entry name" value="INNER MEMBRANE PROTEIN, PROBABLE PERMEASE"/>
    <property type="match status" value="1"/>
</dbReference>
<dbReference type="Gene3D" id="3.40.50.620">
    <property type="entry name" value="HUPs"/>
    <property type="match status" value="1"/>
</dbReference>
<dbReference type="PANTHER" id="PTHR30336:SF20">
    <property type="entry name" value="DUF218 DOMAIN-CONTAINING PROTEIN"/>
    <property type="match status" value="1"/>
</dbReference>
<evidence type="ECO:0000256" key="1">
    <source>
        <dbReference type="SAM" id="MobiDB-lite"/>
    </source>
</evidence>
<reference evidence="3" key="2">
    <citation type="submission" date="2024-10" db="UniProtKB">
        <authorList>
            <consortium name="EnsemblProtists"/>
        </authorList>
    </citation>
    <scope>IDENTIFICATION</scope>
</reference>
<feature type="domain" description="DUF218" evidence="2">
    <location>
        <begin position="115"/>
        <end position="263"/>
    </location>
</feature>
<sequence>MSAGNEHGAGYATEGGRHRRMREDWSRLNPTLPPETPGRAKRHLAGGRGSRYLRLLSKPLYLLGVFSGLGGSCLCQLLFFGSLVGPALPSADDPSTAHQIVPHRPPHVPPGGYHAIVVPAGGQAVDGPPAHVAARLEEAIRLYERSPVPKPFVITTAWGTPHKPCPHDAGGHEAADNALYLTRRGVPPDAILEESASLETVGNALFTRLLHTDPRGLRTLAVVNNRFHMPRTRAVFGHVFRVPPTSEAEPEAAYELEYYEVEDHLPADVLQARLRKEAKSTPVFAEGGSWRAQTRTLRELAGWLWRENTAYATKRLLEERLPPDPEVLKSY</sequence>
<dbReference type="InterPro" id="IPR051599">
    <property type="entry name" value="Cell_Envelope_Assoc"/>
</dbReference>
<dbReference type="Pfam" id="PF02698">
    <property type="entry name" value="DUF218"/>
    <property type="match status" value="1"/>
</dbReference>
<organism evidence="3 4">
    <name type="scientific">Emiliania huxleyi (strain CCMP1516)</name>
    <dbReference type="NCBI Taxonomy" id="280463"/>
    <lineage>
        <taxon>Eukaryota</taxon>
        <taxon>Haptista</taxon>
        <taxon>Haptophyta</taxon>
        <taxon>Prymnesiophyceae</taxon>
        <taxon>Isochrysidales</taxon>
        <taxon>Noelaerhabdaceae</taxon>
        <taxon>Emiliania</taxon>
    </lineage>
</organism>
<dbReference type="HOGENOM" id="CLU_840519_0_0_1"/>
<dbReference type="InterPro" id="IPR014729">
    <property type="entry name" value="Rossmann-like_a/b/a_fold"/>
</dbReference>
<reference evidence="4" key="1">
    <citation type="journal article" date="2013" name="Nature">
        <title>Pan genome of the phytoplankton Emiliania underpins its global distribution.</title>
        <authorList>
            <person name="Read B.A."/>
            <person name="Kegel J."/>
            <person name="Klute M.J."/>
            <person name="Kuo A."/>
            <person name="Lefebvre S.C."/>
            <person name="Maumus F."/>
            <person name="Mayer C."/>
            <person name="Miller J."/>
            <person name="Monier A."/>
            <person name="Salamov A."/>
            <person name="Young J."/>
            <person name="Aguilar M."/>
            <person name="Claverie J.M."/>
            <person name="Frickenhaus S."/>
            <person name="Gonzalez K."/>
            <person name="Herman E.K."/>
            <person name="Lin Y.C."/>
            <person name="Napier J."/>
            <person name="Ogata H."/>
            <person name="Sarno A.F."/>
            <person name="Shmutz J."/>
            <person name="Schroeder D."/>
            <person name="de Vargas C."/>
            <person name="Verret F."/>
            <person name="von Dassow P."/>
            <person name="Valentin K."/>
            <person name="Van de Peer Y."/>
            <person name="Wheeler G."/>
            <person name="Dacks J.B."/>
            <person name="Delwiche C.F."/>
            <person name="Dyhrman S.T."/>
            <person name="Glockner G."/>
            <person name="John U."/>
            <person name="Richards T."/>
            <person name="Worden A.Z."/>
            <person name="Zhang X."/>
            <person name="Grigoriev I.V."/>
            <person name="Allen A.E."/>
            <person name="Bidle K."/>
            <person name="Borodovsky M."/>
            <person name="Bowler C."/>
            <person name="Brownlee C."/>
            <person name="Cock J.M."/>
            <person name="Elias M."/>
            <person name="Gladyshev V.N."/>
            <person name="Groth M."/>
            <person name="Guda C."/>
            <person name="Hadaegh A."/>
            <person name="Iglesias-Rodriguez M.D."/>
            <person name="Jenkins J."/>
            <person name="Jones B.M."/>
            <person name="Lawson T."/>
            <person name="Leese F."/>
            <person name="Lindquist E."/>
            <person name="Lobanov A."/>
            <person name="Lomsadze A."/>
            <person name="Malik S.B."/>
            <person name="Marsh M.E."/>
            <person name="Mackinder L."/>
            <person name="Mock T."/>
            <person name="Mueller-Roeber B."/>
            <person name="Pagarete A."/>
            <person name="Parker M."/>
            <person name="Probert I."/>
            <person name="Quesneville H."/>
            <person name="Raines C."/>
            <person name="Rensing S.A."/>
            <person name="Riano-Pachon D.M."/>
            <person name="Richier S."/>
            <person name="Rokitta S."/>
            <person name="Shiraiwa Y."/>
            <person name="Soanes D.M."/>
            <person name="van der Giezen M."/>
            <person name="Wahlund T.M."/>
            <person name="Williams B."/>
            <person name="Wilson W."/>
            <person name="Wolfe G."/>
            <person name="Wurch L.L."/>
        </authorList>
    </citation>
    <scope>NUCLEOTIDE SEQUENCE</scope>
</reference>
<accession>A0A0D3KWH7</accession>
<name>A0A0D3KWH7_EMIH1</name>
<dbReference type="AlphaFoldDB" id="A0A0D3KWH7"/>